<evidence type="ECO:0000313" key="2">
    <source>
        <dbReference type="EMBL" id="GAN03440.1"/>
    </source>
</evidence>
<keyword evidence="3" id="KW-1185">Reference proteome</keyword>
<organism evidence="2">
    <name type="scientific">Mucor ambiguus</name>
    <dbReference type="NCBI Taxonomy" id="91626"/>
    <lineage>
        <taxon>Eukaryota</taxon>
        <taxon>Fungi</taxon>
        <taxon>Fungi incertae sedis</taxon>
        <taxon>Mucoromycota</taxon>
        <taxon>Mucoromycotina</taxon>
        <taxon>Mucoromycetes</taxon>
        <taxon>Mucorales</taxon>
        <taxon>Mucorineae</taxon>
        <taxon>Mucoraceae</taxon>
        <taxon>Mucor</taxon>
    </lineage>
</organism>
<sequence length="86" mass="9532">MEQDEEDEDTDEDDDGVLFGSLDKTRNVSIDLMKQLKEELGTDLAKNLVIESAKAVGIALHGNRDTSITIDVPLDDMRLRLGRICA</sequence>
<gene>
    <name evidence="2" type="ORF">MAM1_0040d02893</name>
</gene>
<feature type="region of interest" description="Disordered" evidence="1">
    <location>
        <begin position="1"/>
        <end position="20"/>
    </location>
</feature>
<proteinExistence type="predicted"/>
<name>A0A0C9LT64_9FUNG</name>
<dbReference type="AlphaFoldDB" id="A0A0C9LT64"/>
<dbReference type="Proteomes" id="UP000053815">
    <property type="component" value="Unassembled WGS sequence"/>
</dbReference>
<dbReference type="EMBL" id="DF836329">
    <property type="protein sequence ID" value="GAN03440.1"/>
    <property type="molecule type" value="Genomic_DNA"/>
</dbReference>
<evidence type="ECO:0000256" key="1">
    <source>
        <dbReference type="SAM" id="MobiDB-lite"/>
    </source>
</evidence>
<evidence type="ECO:0000313" key="3">
    <source>
        <dbReference type="Proteomes" id="UP000053815"/>
    </source>
</evidence>
<dbReference type="OrthoDB" id="10307816at2759"/>
<accession>A0A0C9LT64</accession>
<feature type="compositionally biased region" description="Acidic residues" evidence="1">
    <location>
        <begin position="1"/>
        <end position="16"/>
    </location>
</feature>
<protein>
    <submittedName>
        <fullName evidence="2">Uncharacterized protein</fullName>
    </submittedName>
</protein>
<reference evidence="2" key="1">
    <citation type="submission" date="2014-09" db="EMBL/GenBank/DDBJ databases">
        <title>Draft genome sequence of an oleaginous Mucoromycotina fungus Mucor ambiguus NBRC6742.</title>
        <authorList>
            <person name="Takeda I."/>
            <person name="Yamane N."/>
            <person name="Morita T."/>
            <person name="Tamano K."/>
            <person name="Machida M."/>
            <person name="Baker S."/>
            <person name="Koike H."/>
        </authorList>
    </citation>
    <scope>NUCLEOTIDE SEQUENCE</scope>
    <source>
        <strain evidence="2">NBRC 6742</strain>
    </source>
</reference>